<dbReference type="InterPro" id="IPR036514">
    <property type="entry name" value="SGNH_hydro_sf"/>
</dbReference>
<dbReference type="Pfam" id="PF13472">
    <property type="entry name" value="Lipase_GDSL_2"/>
    <property type="match status" value="1"/>
</dbReference>
<reference evidence="3 4" key="1">
    <citation type="submission" date="2015-07" db="EMBL/GenBank/DDBJ databases">
        <title>Comparative genomics of the Sigatoka disease complex on banana suggests a link between parallel evolutionary changes in Pseudocercospora fijiensis and Pseudocercospora eumusae and increased virulence on the banana host.</title>
        <authorList>
            <person name="Chang T.-C."/>
            <person name="Salvucci A."/>
            <person name="Crous P.W."/>
            <person name="Stergiopoulos I."/>
        </authorList>
    </citation>
    <scope>NUCLEOTIDE SEQUENCE [LARGE SCALE GENOMIC DNA]</scope>
    <source>
        <strain evidence="3 4">CBS 116634</strain>
    </source>
</reference>
<dbReference type="InterPro" id="IPR045136">
    <property type="entry name" value="Iah1-like"/>
</dbReference>
<dbReference type="PANTHER" id="PTHR14209:SF19">
    <property type="entry name" value="ISOAMYL ACETATE-HYDROLYZING ESTERASE 1 HOMOLOG"/>
    <property type="match status" value="1"/>
</dbReference>
<comment type="caution">
    <text evidence="3">The sequence shown here is derived from an EMBL/GenBank/DDBJ whole genome shotgun (WGS) entry which is preliminary data.</text>
</comment>
<dbReference type="CDD" id="cd01838">
    <property type="entry name" value="Isoamyl_acetate_hydrolase_like"/>
    <property type="match status" value="1"/>
</dbReference>
<dbReference type="PANTHER" id="PTHR14209">
    <property type="entry name" value="ISOAMYL ACETATE-HYDROLYZING ESTERASE 1"/>
    <property type="match status" value="1"/>
</dbReference>
<feature type="region of interest" description="Disordered" evidence="1">
    <location>
        <begin position="1"/>
        <end position="28"/>
    </location>
</feature>
<dbReference type="STRING" id="113226.A0A139HX62"/>
<evidence type="ECO:0000256" key="1">
    <source>
        <dbReference type="SAM" id="MobiDB-lite"/>
    </source>
</evidence>
<protein>
    <recommendedName>
        <fullName evidence="2">SGNH hydrolase-type esterase domain-containing protein</fullName>
    </recommendedName>
</protein>
<organism evidence="3 4">
    <name type="scientific">Pseudocercospora musae</name>
    <dbReference type="NCBI Taxonomy" id="113226"/>
    <lineage>
        <taxon>Eukaryota</taxon>
        <taxon>Fungi</taxon>
        <taxon>Dikarya</taxon>
        <taxon>Ascomycota</taxon>
        <taxon>Pezizomycotina</taxon>
        <taxon>Dothideomycetes</taxon>
        <taxon>Dothideomycetidae</taxon>
        <taxon>Mycosphaerellales</taxon>
        <taxon>Mycosphaerellaceae</taxon>
        <taxon>Pseudocercospora</taxon>
    </lineage>
</organism>
<keyword evidence="4" id="KW-1185">Reference proteome</keyword>
<dbReference type="Proteomes" id="UP000073492">
    <property type="component" value="Unassembled WGS sequence"/>
</dbReference>
<evidence type="ECO:0000313" key="3">
    <source>
        <dbReference type="EMBL" id="KXT07060.1"/>
    </source>
</evidence>
<dbReference type="SUPFAM" id="SSF52266">
    <property type="entry name" value="SGNH hydrolase"/>
    <property type="match status" value="1"/>
</dbReference>
<name>A0A139HX62_9PEZI</name>
<feature type="domain" description="SGNH hydrolase-type esterase" evidence="2">
    <location>
        <begin position="40"/>
        <end position="254"/>
    </location>
</feature>
<proteinExistence type="predicted"/>
<gene>
    <name evidence="3" type="ORF">AC579_5872</name>
</gene>
<feature type="compositionally biased region" description="Low complexity" evidence="1">
    <location>
        <begin position="18"/>
        <end position="28"/>
    </location>
</feature>
<evidence type="ECO:0000313" key="4">
    <source>
        <dbReference type="Proteomes" id="UP000073492"/>
    </source>
</evidence>
<dbReference type="OrthoDB" id="671439at2759"/>
<dbReference type="AlphaFoldDB" id="A0A139HX62"/>
<dbReference type="Gene3D" id="3.40.50.1110">
    <property type="entry name" value="SGNH hydrolase"/>
    <property type="match status" value="1"/>
</dbReference>
<dbReference type="EMBL" id="LFZO01000546">
    <property type="protein sequence ID" value="KXT07060.1"/>
    <property type="molecule type" value="Genomic_DNA"/>
</dbReference>
<sequence>MKRPIEKGPLALSSPHESSATVTKTSSSTTLGGSLAQFLLFGDSITQHSFNQDRGFAFGAQLSDAYVRRLDVVNRGLSGYNTRQGLQVLPHALPSRECAQVRFMTFFFGANDARLPDTPGGPQQHIPLDEFASNTKAMVNHPDVRGHEGIRRILITPPPVDERKCLASDKFNDPNYPDVIRRKASVTKKYAEAVKRVGQETQVHVVDLWSALISRAGGSLVDPEPTGSVNMPKNDILQSFLHDGLHLSPAGYKVLYDELLQLINRTWPEQSPDKLASVLPRWDDSNAWQPHGKSDLAARW</sequence>
<accession>A0A139HX62</accession>
<dbReference type="InterPro" id="IPR013830">
    <property type="entry name" value="SGNH_hydro"/>
</dbReference>
<evidence type="ECO:0000259" key="2">
    <source>
        <dbReference type="Pfam" id="PF13472"/>
    </source>
</evidence>